<dbReference type="AlphaFoldDB" id="U6F6L0"/>
<name>U6F6L0_LACHE</name>
<dbReference type="RefSeq" id="WP_023190954.1">
    <property type="nucleotide sequence ID" value="NZ_HG530838.1"/>
</dbReference>
<proteinExistence type="predicted"/>
<dbReference type="Proteomes" id="UP000017248">
    <property type="component" value="Unassembled WGS sequence"/>
</dbReference>
<dbReference type="EMBL" id="CBUK010000084">
    <property type="protein sequence ID" value="CDI58614.1"/>
    <property type="molecule type" value="Genomic_DNA"/>
</dbReference>
<accession>U6F6L0</accession>
<evidence type="ECO:0000313" key="2">
    <source>
        <dbReference type="Proteomes" id="UP000017248"/>
    </source>
</evidence>
<gene>
    <name evidence="1" type="ORF">LHCIRMBIA951_00846</name>
</gene>
<protein>
    <submittedName>
        <fullName evidence="1">Uncharacterized protein</fullName>
    </submittedName>
</protein>
<sequence length="135" mass="15815">MKNEESVFDKYNTKNENENANIRQLKDLDYFLKHTGNETPLIVSEGNKAEGVKPLFMKRNSDNSLWYSTCQASKDGKIKFTIQMPAVKEENGIKLNTHVTQKMQITKLQLNAIMKQYNISLDEAQNFKWRDEKFY</sequence>
<organism evidence="1 2">
    <name type="scientific">Lactobacillus helveticus CIRM-BIA 951</name>
    <dbReference type="NCBI Taxonomy" id="1226334"/>
    <lineage>
        <taxon>Bacteria</taxon>
        <taxon>Bacillati</taxon>
        <taxon>Bacillota</taxon>
        <taxon>Bacilli</taxon>
        <taxon>Lactobacillales</taxon>
        <taxon>Lactobacillaceae</taxon>
        <taxon>Lactobacillus</taxon>
    </lineage>
</organism>
<comment type="caution">
    <text evidence="1">The sequence shown here is derived from an EMBL/GenBank/DDBJ whole genome shotgun (WGS) entry which is preliminary data.</text>
</comment>
<reference evidence="1" key="1">
    <citation type="submission" date="2013-09" db="EMBL/GenBank/DDBJ databases">
        <title>Draft Genome Sequence of five Lactobacillus helveticus strains CIRM-BIA 101T, 103, 104, 951 and 953 isolated from milk product.</title>
        <authorList>
            <person name="Valence F."/>
            <person name="Chuat V."/>
            <person name="Ma L."/>
            <person name="Creno S."/>
            <person name="Falentin H."/>
            <person name="Lortal S."/>
            <person name="Bizet C."/>
            <person name="Clermont D."/>
            <person name="Loux V."/>
            <person name="Bouchier C."/>
            <person name="Cousin S."/>
        </authorList>
    </citation>
    <scope>NUCLEOTIDE SEQUENCE [LARGE SCALE GENOMIC DNA]</scope>
    <source>
        <strain evidence="1">CIRM-BIA 951</strain>
    </source>
</reference>
<evidence type="ECO:0000313" key="1">
    <source>
        <dbReference type="EMBL" id="CDI58614.1"/>
    </source>
</evidence>
<dbReference type="HOGENOM" id="CLU_1883108_0_0_9"/>
<keyword evidence="2" id="KW-1185">Reference proteome</keyword>